<sequence length="617" mass="68968">MHQLITNTWNWLLRFLLKRIILVLTLMFCLGVGIALANMSRLSSNLIESQAIQNAALYIESLNQGINLYSDSAVERAKTVNGITVTHAYLTEKGGIPLPSTFAIELGDRISEQNKEVSVRLYSDYPFPWRKDKGGAQDKFEQDALSFLRKNPNRNFFRFEKNDGHTVLRYGKASIMKASCVACHNTHPDSPKTDWEVGNVGGVWEINQTLDSLVGKVSNNLQGTFIMLGGMSFLGLSGLTLVIGRLRQTTKELEQRVKERTTDLVQANTDLEKRNRLIRKVFGRYLSDNIVANLLDSPEGLKLGGERRKITILTSDLRGFTALSEQLPPEEVITILNLYLEYMADVINKYQGTIDEFMGDGILVLFGAPFPRDGDALRAVACACAMQLAMGTVNIKMKELGLPSLEMGIGINTGEVVVGNIGSEQRTKYGIVGSQVNLTYRIESYTKGGQILISNQTLNDAGGSVKIEGQKQIQPKGFKQPITVYEVYGVGGFYNIYLPKQEESFFMVPEEIPLYYTILQEKHITNTLFRGALIKLSNKGAEIRIDENILVEDSLPPELTNIKINLLISNNPQQLSDDIYVKVLKTLANKRSFYIHFTTIPTKIKLQLDAIYKSISQ</sequence>
<evidence type="ECO:0000259" key="7">
    <source>
        <dbReference type="PROSITE" id="PS51007"/>
    </source>
</evidence>
<dbReference type="PROSITE" id="PS50125">
    <property type="entry name" value="GUANYLATE_CYCLASE_2"/>
    <property type="match status" value="1"/>
</dbReference>
<dbReference type="PANTHER" id="PTHR43081:SF1">
    <property type="entry name" value="ADENYLATE CYCLASE, TERMINAL-DIFFERENTIATION SPECIFIC"/>
    <property type="match status" value="1"/>
</dbReference>
<evidence type="ECO:0000256" key="1">
    <source>
        <dbReference type="ARBA" id="ARBA00005381"/>
    </source>
</evidence>
<dbReference type="SUPFAM" id="SSF55073">
    <property type="entry name" value="Nucleotide cyclase"/>
    <property type="match status" value="1"/>
</dbReference>
<protein>
    <submittedName>
        <fullName evidence="8">Adenylate/guanylate cyclase domain-containing protein</fullName>
    </submittedName>
</protein>
<dbReference type="Proteomes" id="UP000607281">
    <property type="component" value="Unassembled WGS sequence"/>
</dbReference>
<keyword evidence="5" id="KW-1133">Transmembrane helix</keyword>
<dbReference type="PROSITE" id="PS51007">
    <property type="entry name" value="CYTC"/>
    <property type="match status" value="1"/>
</dbReference>
<dbReference type="Gene3D" id="3.30.70.1230">
    <property type="entry name" value="Nucleotide cyclase"/>
    <property type="match status" value="1"/>
</dbReference>
<dbReference type="SMART" id="SM00044">
    <property type="entry name" value="CYCc"/>
    <property type="match status" value="1"/>
</dbReference>
<evidence type="ECO:0000259" key="6">
    <source>
        <dbReference type="PROSITE" id="PS50125"/>
    </source>
</evidence>
<organism evidence="8 9">
    <name type="scientific">Anabaena subtropica FACHB-260</name>
    <dbReference type="NCBI Taxonomy" id="2692884"/>
    <lineage>
        <taxon>Bacteria</taxon>
        <taxon>Bacillati</taxon>
        <taxon>Cyanobacteriota</taxon>
        <taxon>Cyanophyceae</taxon>
        <taxon>Nostocales</taxon>
        <taxon>Nostocaceae</taxon>
        <taxon>Anabaena</taxon>
    </lineage>
</organism>
<keyword evidence="4" id="KW-0349">Heme</keyword>
<feature type="domain" description="Guanylate cyclase" evidence="6">
    <location>
        <begin position="311"/>
        <end position="443"/>
    </location>
</feature>
<dbReference type="InterPro" id="IPR001054">
    <property type="entry name" value="A/G_cyclase"/>
</dbReference>
<evidence type="ECO:0000256" key="5">
    <source>
        <dbReference type="SAM" id="Phobius"/>
    </source>
</evidence>
<comment type="caution">
    <text evidence="8">The sequence shown here is derived from an EMBL/GenBank/DDBJ whole genome shotgun (WGS) entry which is preliminary data.</text>
</comment>
<dbReference type="InterPro" id="IPR050697">
    <property type="entry name" value="Adenylyl/Guanylyl_Cyclase_3/4"/>
</dbReference>
<keyword evidence="9" id="KW-1185">Reference proteome</keyword>
<dbReference type="CDD" id="cd07302">
    <property type="entry name" value="CHD"/>
    <property type="match status" value="1"/>
</dbReference>
<proteinExistence type="inferred from homology"/>
<feature type="domain" description="Cytochrome c" evidence="7">
    <location>
        <begin position="159"/>
        <end position="343"/>
    </location>
</feature>
<evidence type="ECO:0000256" key="3">
    <source>
        <dbReference type="ARBA" id="ARBA00023004"/>
    </source>
</evidence>
<dbReference type="RefSeq" id="WP_190407721.1">
    <property type="nucleotide sequence ID" value="NZ_JACJRF010000022.1"/>
</dbReference>
<accession>A0ABR8CQG1</accession>
<evidence type="ECO:0000313" key="9">
    <source>
        <dbReference type="Proteomes" id="UP000607281"/>
    </source>
</evidence>
<dbReference type="InterPro" id="IPR029787">
    <property type="entry name" value="Nucleotide_cyclase"/>
</dbReference>
<feature type="transmembrane region" description="Helical" evidence="5">
    <location>
        <begin position="20"/>
        <end position="39"/>
    </location>
</feature>
<keyword evidence="3 4" id="KW-0408">Iron</keyword>
<reference evidence="8 9" key="1">
    <citation type="journal article" date="2020" name="ISME J.">
        <title>Comparative genomics reveals insights into cyanobacterial evolution and habitat adaptation.</title>
        <authorList>
            <person name="Chen M.Y."/>
            <person name="Teng W.K."/>
            <person name="Zhao L."/>
            <person name="Hu C.X."/>
            <person name="Zhou Y.K."/>
            <person name="Han B.P."/>
            <person name="Song L.R."/>
            <person name="Shu W.S."/>
        </authorList>
    </citation>
    <scope>NUCLEOTIDE SEQUENCE [LARGE SCALE GENOMIC DNA]</scope>
    <source>
        <strain evidence="8 9">FACHB-260</strain>
    </source>
</reference>
<dbReference type="Pfam" id="PF00211">
    <property type="entry name" value="Guanylate_cyc"/>
    <property type="match status" value="1"/>
</dbReference>
<evidence type="ECO:0000256" key="4">
    <source>
        <dbReference type="PROSITE-ProRule" id="PRU00433"/>
    </source>
</evidence>
<keyword evidence="5" id="KW-0472">Membrane</keyword>
<dbReference type="PANTHER" id="PTHR43081">
    <property type="entry name" value="ADENYLATE CYCLASE, TERMINAL-DIFFERENTIATION SPECIFIC-RELATED"/>
    <property type="match status" value="1"/>
</dbReference>
<name>A0ABR8CQG1_9NOST</name>
<keyword evidence="2 4" id="KW-0479">Metal-binding</keyword>
<dbReference type="InterPro" id="IPR009056">
    <property type="entry name" value="Cyt_c-like_dom"/>
</dbReference>
<keyword evidence="5" id="KW-0812">Transmembrane</keyword>
<evidence type="ECO:0000313" key="8">
    <source>
        <dbReference type="EMBL" id="MBD2345279.1"/>
    </source>
</evidence>
<comment type="similarity">
    <text evidence="1">Belongs to the adenylyl cyclase class-3 family.</text>
</comment>
<dbReference type="EMBL" id="JACJRF010000022">
    <property type="protein sequence ID" value="MBD2345279.1"/>
    <property type="molecule type" value="Genomic_DNA"/>
</dbReference>
<evidence type="ECO:0000256" key="2">
    <source>
        <dbReference type="ARBA" id="ARBA00022723"/>
    </source>
</evidence>
<dbReference type="InterPro" id="IPR021796">
    <property type="entry name" value="Tll0287-like_dom"/>
</dbReference>
<gene>
    <name evidence="8" type="ORF">H6G18_14140</name>
</gene>
<dbReference type="Pfam" id="PF11845">
    <property type="entry name" value="Tll0287-like"/>
    <property type="match status" value="1"/>
</dbReference>